<evidence type="ECO:0000256" key="2">
    <source>
        <dbReference type="ARBA" id="ARBA00022679"/>
    </source>
</evidence>
<dbReference type="Pfam" id="PF25087">
    <property type="entry name" value="GMPPB_C"/>
    <property type="match status" value="1"/>
</dbReference>
<sequence length="409" mass="45267">MTSMTTTLKAVVLVGGAQKGTRFRPLSLQLPKPLFPIAGVPLVEHHIEQLSKASFITEIYLIGFYPAKYFYDFIQKCMDTYGIRIRYLEEPGALGTACGLYHFRSVLLEDNPSALFVLNADVCGDLPVAEMAHELIVKHNAHGLLLTTEATREQSINYGSVVIDPNGKVLHYVDKPTTFVSPHISCGVYLLRASVVERIGRVRSYSDAKQVWFETEIFPQMASESVLYALKTKRWWSQTKTAAAALYANRHYLRLYHASDPSRLCHDRAQIIGDVFIDPTAEVHPSAKIGPNVSIGAKAKIAAGVRVRETIVLAEAIINEHACVLHSVIGWRSVVGAWARIEGTPISPNPNIPFAKLDNKPLFNIDGRLNPSLTILGSDVHVPAETVILNSIVLPYKELTSSYKNQIIL</sequence>
<dbReference type="PROSITE" id="PS00101">
    <property type="entry name" value="HEXAPEP_TRANSFERASES"/>
    <property type="match status" value="1"/>
</dbReference>
<dbReference type="InParanoid" id="A0A1S0TVF5"/>
<dbReference type="OMA" id="MPVPNWW"/>
<dbReference type="InterPro" id="IPR011004">
    <property type="entry name" value="Trimer_LpxA-like_sf"/>
</dbReference>
<dbReference type="SUPFAM" id="SSF53448">
    <property type="entry name" value="Nucleotide-diphospho-sugar transferases"/>
    <property type="match status" value="1"/>
</dbReference>
<dbReference type="EMBL" id="JH712083">
    <property type="protein sequence ID" value="EFO20133.1"/>
    <property type="molecule type" value="Genomic_DNA"/>
</dbReference>
<dbReference type="KEGG" id="loa:LOAG_08356"/>
<dbReference type="FunCoup" id="A0A1S0TVF5">
    <property type="interactions" value="1146"/>
</dbReference>
<organism evidence="5">
    <name type="scientific">Loa loa</name>
    <name type="common">Eye worm</name>
    <name type="synonym">Filaria loa</name>
    <dbReference type="NCBI Taxonomy" id="7209"/>
    <lineage>
        <taxon>Eukaryota</taxon>
        <taxon>Metazoa</taxon>
        <taxon>Ecdysozoa</taxon>
        <taxon>Nematoda</taxon>
        <taxon>Chromadorea</taxon>
        <taxon>Rhabditida</taxon>
        <taxon>Spirurina</taxon>
        <taxon>Spiruromorpha</taxon>
        <taxon>Filarioidea</taxon>
        <taxon>Onchocercidae</taxon>
        <taxon>Loa</taxon>
    </lineage>
</organism>
<dbReference type="Gene3D" id="2.160.10.10">
    <property type="entry name" value="Hexapeptide repeat proteins"/>
    <property type="match status" value="1"/>
</dbReference>
<evidence type="ECO:0000256" key="1">
    <source>
        <dbReference type="ARBA" id="ARBA00007274"/>
    </source>
</evidence>
<proteinExistence type="inferred from homology"/>
<dbReference type="InterPro" id="IPR018357">
    <property type="entry name" value="Hexapep_transf_CS"/>
</dbReference>
<protein>
    <submittedName>
        <fullName evidence="5">Nucleotidyl transferase</fullName>
    </submittedName>
</protein>
<dbReference type="Gene3D" id="3.90.550.10">
    <property type="entry name" value="Spore Coat Polysaccharide Biosynthesis Protein SpsA, Chain A"/>
    <property type="match status" value="1"/>
</dbReference>
<dbReference type="GO" id="GO:0016740">
    <property type="term" value="F:transferase activity"/>
    <property type="evidence" value="ECO:0007669"/>
    <property type="project" value="UniProtKB-KW"/>
</dbReference>
<comment type="similarity">
    <text evidence="1">Belongs to the transferase hexapeptide repeat family.</text>
</comment>
<dbReference type="PANTHER" id="PTHR22572">
    <property type="entry name" value="SUGAR-1-PHOSPHATE GUANYL TRANSFERASE"/>
    <property type="match status" value="1"/>
</dbReference>
<dbReference type="InterPro" id="IPR056729">
    <property type="entry name" value="GMPPB_C"/>
</dbReference>
<dbReference type="RefSeq" id="XP_003143936.1">
    <property type="nucleotide sequence ID" value="XM_003143888.2"/>
</dbReference>
<dbReference type="AlphaFoldDB" id="A0A1S0TVF5"/>
<dbReference type="InterPro" id="IPR050486">
    <property type="entry name" value="Mannose-1P_guanyltransferase"/>
</dbReference>
<gene>
    <name evidence="5" type="ORF">LOAG_08356</name>
</gene>
<dbReference type="OrthoDB" id="285674at2759"/>
<name>A0A1S0TVF5_LOALO</name>
<dbReference type="Pfam" id="PF00483">
    <property type="entry name" value="NTP_transferase"/>
    <property type="match status" value="1"/>
</dbReference>
<dbReference type="SUPFAM" id="SSF51161">
    <property type="entry name" value="Trimeric LpxA-like enzymes"/>
    <property type="match status" value="1"/>
</dbReference>
<dbReference type="InterPro" id="IPR005835">
    <property type="entry name" value="NTP_transferase_dom"/>
</dbReference>
<feature type="domain" description="Nucleotidyl transferase" evidence="3">
    <location>
        <begin position="9"/>
        <end position="252"/>
    </location>
</feature>
<evidence type="ECO:0000313" key="5">
    <source>
        <dbReference type="EMBL" id="EFO20133.1"/>
    </source>
</evidence>
<reference evidence="5" key="1">
    <citation type="submission" date="2012-04" db="EMBL/GenBank/DDBJ databases">
        <title>The Genome Sequence of Loa loa.</title>
        <authorList>
            <consortium name="The Broad Institute Genome Sequencing Platform"/>
            <consortium name="Broad Institute Genome Sequencing Center for Infectious Disease"/>
            <person name="Nutman T.B."/>
            <person name="Fink D.L."/>
            <person name="Russ C."/>
            <person name="Young S."/>
            <person name="Zeng Q."/>
            <person name="Gargeya S."/>
            <person name="Alvarado L."/>
            <person name="Berlin A."/>
            <person name="Chapman S.B."/>
            <person name="Chen Z."/>
            <person name="Freedman E."/>
            <person name="Gellesch M."/>
            <person name="Goldberg J."/>
            <person name="Griggs A."/>
            <person name="Gujja S."/>
            <person name="Heilman E.R."/>
            <person name="Heiman D."/>
            <person name="Howarth C."/>
            <person name="Mehta T."/>
            <person name="Neiman D."/>
            <person name="Pearson M."/>
            <person name="Roberts A."/>
            <person name="Saif S."/>
            <person name="Shea T."/>
            <person name="Shenoy N."/>
            <person name="Sisk P."/>
            <person name="Stolte C."/>
            <person name="Sykes S."/>
            <person name="White J."/>
            <person name="Yandava C."/>
            <person name="Haas B."/>
            <person name="Henn M.R."/>
            <person name="Nusbaum C."/>
            <person name="Birren B."/>
        </authorList>
    </citation>
    <scope>NUCLEOTIDE SEQUENCE [LARGE SCALE GENOMIC DNA]</scope>
</reference>
<feature type="domain" description="Mannose-1-phosphate guanyltransferase C-terminal" evidence="4">
    <location>
        <begin position="271"/>
        <end position="408"/>
    </location>
</feature>
<keyword evidence="2 5" id="KW-0808">Transferase</keyword>
<dbReference type="InterPro" id="IPR029044">
    <property type="entry name" value="Nucleotide-diphossugar_trans"/>
</dbReference>
<dbReference type="CTD" id="9945785"/>
<evidence type="ECO:0000259" key="3">
    <source>
        <dbReference type="Pfam" id="PF00483"/>
    </source>
</evidence>
<dbReference type="CDD" id="cd06428">
    <property type="entry name" value="M1P_guanylylT_A_like_N"/>
    <property type="match status" value="1"/>
</dbReference>
<evidence type="ECO:0000259" key="4">
    <source>
        <dbReference type="Pfam" id="PF25087"/>
    </source>
</evidence>
<accession>A0A1S0TVF5</accession>
<dbReference type="GeneID" id="9945785"/>